<dbReference type="AlphaFoldDB" id="I7LAL5"/>
<feature type="domain" description="Integrase catalytic" evidence="1">
    <location>
        <begin position="2"/>
        <end position="22"/>
    </location>
</feature>
<name>I7LAL5_9LACO</name>
<keyword evidence="3" id="KW-1185">Reference proteome</keyword>
<sequence>MNELEEAIKDYIHYYNNDRIKTVLKKTYPDRISEYGSEQS</sequence>
<accession>I7LAL5</accession>
<dbReference type="Proteomes" id="UP000009311">
    <property type="component" value="Unassembled WGS sequence"/>
</dbReference>
<evidence type="ECO:0000259" key="1">
    <source>
        <dbReference type="Pfam" id="PF13333"/>
    </source>
</evidence>
<evidence type="ECO:0000313" key="3">
    <source>
        <dbReference type="Proteomes" id="UP000009311"/>
    </source>
</evidence>
<evidence type="ECO:0000313" key="2">
    <source>
        <dbReference type="EMBL" id="CCI84806.1"/>
    </source>
</evidence>
<gene>
    <name evidence="2" type="ORF">BN53_01625</name>
</gene>
<reference evidence="2 3" key="1">
    <citation type="submission" date="2012-06" db="EMBL/GenBank/DDBJ databases">
        <title>Draft Genome Sequence of Lactobacillus pasteurii CRBIP 24.76T.</title>
        <authorList>
            <person name="Cousin S."/>
            <person name="Bouchier C."/>
            <person name="Loux V."/>
            <person name="Ma L."/>
            <person name="Creno S."/>
            <person name="Bizet C."/>
            <person name="Clermont D."/>
        </authorList>
    </citation>
    <scope>NUCLEOTIDE SEQUENCE [LARGE SCALE GENOMIC DNA]</scope>
    <source>
        <strain evidence="3">CRBIP 24.76T</strain>
    </source>
</reference>
<proteinExistence type="predicted"/>
<dbReference type="InterPro" id="IPR001584">
    <property type="entry name" value="Integrase_cat-core"/>
</dbReference>
<dbReference type="Pfam" id="PF13333">
    <property type="entry name" value="rve_2"/>
    <property type="match status" value="1"/>
</dbReference>
<organism evidence="2 3">
    <name type="scientific">Lactobacillus pasteurii DSM 23907 = CRBIP 24.76</name>
    <dbReference type="NCBI Taxonomy" id="1423790"/>
    <lineage>
        <taxon>Bacteria</taxon>
        <taxon>Bacillati</taxon>
        <taxon>Bacillota</taxon>
        <taxon>Bacilli</taxon>
        <taxon>Lactobacillales</taxon>
        <taxon>Lactobacillaceae</taxon>
        <taxon>Lactobacillus</taxon>
    </lineage>
</organism>
<dbReference type="GO" id="GO:0015074">
    <property type="term" value="P:DNA integration"/>
    <property type="evidence" value="ECO:0007669"/>
    <property type="project" value="InterPro"/>
</dbReference>
<protein>
    <submittedName>
        <fullName evidence="2">Transposase</fullName>
    </submittedName>
</protein>
<comment type="caution">
    <text evidence="2">The sequence shown here is derived from an EMBL/GenBank/DDBJ whole genome shotgun (WGS) entry which is preliminary data.</text>
</comment>
<dbReference type="EMBL" id="CAKD01000012">
    <property type="protein sequence ID" value="CCI84806.1"/>
    <property type="molecule type" value="Genomic_DNA"/>
</dbReference>